<comment type="similarity">
    <text evidence="1">Belongs to the short-chain dehydrogenases/reductases (SDR) family.</text>
</comment>
<dbReference type="PANTHER" id="PTHR43669">
    <property type="entry name" value="5-KETO-D-GLUCONATE 5-REDUCTASE"/>
    <property type="match status" value="1"/>
</dbReference>
<organism evidence="3 4">
    <name type="scientific">Kineococcus rhizosphaerae</name>
    <dbReference type="NCBI Taxonomy" id="559628"/>
    <lineage>
        <taxon>Bacteria</taxon>
        <taxon>Bacillati</taxon>
        <taxon>Actinomycetota</taxon>
        <taxon>Actinomycetes</taxon>
        <taxon>Kineosporiales</taxon>
        <taxon>Kineosporiaceae</taxon>
        <taxon>Kineococcus</taxon>
    </lineage>
</organism>
<dbReference type="PRINTS" id="PR00080">
    <property type="entry name" value="SDRFAMILY"/>
</dbReference>
<protein>
    <submittedName>
        <fullName evidence="3">NAD(P)-dependent dehydrogenase (Short-subunit alcohol dehydrogenase family)</fullName>
    </submittedName>
</protein>
<dbReference type="RefSeq" id="WP_106212442.1">
    <property type="nucleotide sequence ID" value="NZ_PVZF01000008.1"/>
</dbReference>
<dbReference type="PROSITE" id="PS00061">
    <property type="entry name" value="ADH_SHORT"/>
    <property type="match status" value="1"/>
</dbReference>
<dbReference type="InterPro" id="IPR020904">
    <property type="entry name" value="Sc_DH/Rdtase_CS"/>
</dbReference>
<dbReference type="InterPro" id="IPR002347">
    <property type="entry name" value="SDR_fam"/>
</dbReference>
<evidence type="ECO:0000313" key="4">
    <source>
        <dbReference type="Proteomes" id="UP000238083"/>
    </source>
</evidence>
<dbReference type="Proteomes" id="UP000238083">
    <property type="component" value="Unassembled WGS sequence"/>
</dbReference>
<dbReference type="PANTHER" id="PTHR43669:SF3">
    <property type="entry name" value="ALCOHOL DEHYDROGENASE, PUTATIVE (AFU_ORTHOLOGUE AFUA_3G03445)-RELATED"/>
    <property type="match status" value="1"/>
</dbReference>
<dbReference type="CDD" id="cd05233">
    <property type="entry name" value="SDR_c"/>
    <property type="match status" value="1"/>
</dbReference>
<name>A0A2T0R217_9ACTN</name>
<dbReference type="InterPro" id="IPR036291">
    <property type="entry name" value="NAD(P)-bd_dom_sf"/>
</dbReference>
<gene>
    <name evidence="3" type="ORF">CLV37_108234</name>
</gene>
<proteinExistence type="inferred from homology"/>
<dbReference type="GO" id="GO:0016491">
    <property type="term" value="F:oxidoreductase activity"/>
    <property type="evidence" value="ECO:0007669"/>
    <property type="project" value="UniProtKB-KW"/>
</dbReference>
<keyword evidence="2" id="KW-0560">Oxidoreductase</keyword>
<keyword evidence="4" id="KW-1185">Reference proteome</keyword>
<dbReference type="Gene3D" id="3.40.50.720">
    <property type="entry name" value="NAD(P)-binding Rossmann-like Domain"/>
    <property type="match status" value="1"/>
</dbReference>
<evidence type="ECO:0000313" key="3">
    <source>
        <dbReference type="EMBL" id="PRY13564.1"/>
    </source>
</evidence>
<evidence type="ECO:0000256" key="1">
    <source>
        <dbReference type="ARBA" id="ARBA00006484"/>
    </source>
</evidence>
<evidence type="ECO:0000256" key="2">
    <source>
        <dbReference type="ARBA" id="ARBA00023002"/>
    </source>
</evidence>
<dbReference type="Pfam" id="PF13561">
    <property type="entry name" value="adh_short_C2"/>
    <property type="match status" value="1"/>
</dbReference>
<dbReference type="EMBL" id="PVZF01000008">
    <property type="protein sequence ID" value="PRY13564.1"/>
    <property type="molecule type" value="Genomic_DNA"/>
</dbReference>
<reference evidence="3 4" key="1">
    <citation type="submission" date="2018-03" db="EMBL/GenBank/DDBJ databases">
        <title>Genomic Encyclopedia of Archaeal and Bacterial Type Strains, Phase II (KMG-II): from individual species to whole genera.</title>
        <authorList>
            <person name="Goeker M."/>
        </authorList>
    </citation>
    <scope>NUCLEOTIDE SEQUENCE [LARGE SCALE GENOMIC DNA]</scope>
    <source>
        <strain evidence="3 4">DSM 19711</strain>
    </source>
</reference>
<dbReference type="AlphaFoldDB" id="A0A2T0R217"/>
<dbReference type="PRINTS" id="PR00081">
    <property type="entry name" value="GDHRDH"/>
</dbReference>
<dbReference type="FunFam" id="3.40.50.720:FF:000084">
    <property type="entry name" value="Short-chain dehydrogenase reductase"/>
    <property type="match status" value="1"/>
</dbReference>
<sequence>MSSATTDGTTTGRLRGKHALVTGAASGIGRAVATRFAAEGAHVVFADRDLPGADRAVAELPAGLAGTATAVQVDVTDEDSVAAAYARVLAGTGPLDVVVANAGVQLFGHDAPVADLDLDVWRRTIDVNLTGTFLTVKHAVRAMRGRTDGRRGGSIICTGSPTGLNGEGRDFTAYSSSKAGVHGLVRTVAAAYAADGVRVNTVVPGYTETPLVTAISGDAASRAAIVSRTPLGRAGTPADVEGIMVYLGGDEATFATGAIFRVDGGMTSL</sequence>
<comment type="caution">
    <text evidence="3">The sequence shown here is derived from an EMBL/GenBank/DDBJ whole genome shotgun (WGS) entry which is preliminary data.</text>
</comment>
<accession>A0A2T0R217</accession>
<dbReference type="OrthoDB" id="7064009at2"/>
<dbReference type="SUPFAM" id="SSF51735">
    <property type="entry name" value="NAD(P)-binding Rossmann-fold domains"/>
    <property type="match status" value="1"/>
</dbReference>